<dbReference type="Pfam" id="PF01938">
    <property type="entry name" value="TRAM"/>
    <property type="match status" value="1"/>
</dbReference>
<evidence type="ECO:0000256" key="1">
    <source>
        <dbReference type="ARBA" id="ARBA00003234"/>
    </source>
</evidence>
<evidence type="ECO:0000256" key="5">
    <source>
        <dbReference type="ARBA" id="ARBA00022691"/>
    </source>
</evidence>
<dbReference type="PANTHER" id="PTHR43020:SF2">
    <property type="entry name" value="MITOCHONDRIAL TRNA METHYLTHIOTRANSFERASE CDK5RAP1"/>
    <property type="match status" value="1"/>
</dbReference>
<keyword evidence="6 11" id="KW-0819">tRNA processing</keyword>
<dbReference type="OrthoDB" id="9805215at2"/>
<feature type="binding site" evidence="11">
    <location>
        <position position="162"/>
    </location>
    <ligand>
        <name>[4Fe-4S] cluster</name>
        <dbReference type="ChEBI" id="CHEBI:49883"/>
        <label>2</label>
        <note>4Fe-4S-S-AdoMet</note>
    </ligand>
</feature>
<dbReference type="HAMAP" id="MF_01864">
    <property type="entry name" value="tRNA_metthiotr_MiaB"/>
    <property type="match status" value="1"/>
</dbReference>
<evidence type="ECO:0000256" key="4">
    <source>
        <dbReference type="ARBA" id="ARBA00022679"/>
    </source>
</evidence>
<keyword evidence="7 11" id="KW-0479">Metal-binding</keyword>
<dbReference type="InterPro" id="IPR002792">
    <property type="entry name" value="TRAM_dom"/>
</dbReference>
<dbReference type="SFLD" id="SFLDS00029">
    <property type="entry name" value="Radical_SAM"/>
    <property type="match status" value="1"/>
</dbReference>
<comment type="cofactor">
    <cofactor evidence="11">
        <name>[4Fe-4S] cluster</name>
        <dbReference type="ChEBI" id="CHEBI:49883"/>
    </cofactor>
    <text evidence="11">Binds 2 [4Fe-4S] clusters. One cluster is coordinated with 3 cysteines and an exchangeable S-adenosyl-L-methionine.</text>
</comment>
<reference evidence="16" key="1">
    <citation type="submission" date="2017-02" db="EMBL/GenBank/DDBJ databases">
        <authorList>
            <person name="Varghese N."/>
            <person name="Submissions S."/>
        </authorList>
    </citation>
    <scope>NUCLEOTIDE SEQUENCE [LARGE SCALE GENOMIC DNA]</scope>
    <source>
        <strain evidence="16">DSM 16521</strain>
    </source>
</reference>
<dbReference type="InterPro" id="IPR006638">
    <property type="entry name" value="Elp3/MiaA/NifB-like_rSAM"/>
</dbReference>
<dbReference type="NCBIfam" id="TIGR01574">
    <property type="entry name" value="miaB-methiolase"/>
    <property type="match status" value="1"/>
</dbReference>
<dbReference type="RefSeq" id="WP_078664477.1">
    <property type="nucleotide sequence ID" value="NZ_FUXM01000002.1"/>
</dbReference>
<evidence type="ECO:0000259" key="13">
    <source>
        <dbReference type="PROSITE" id="PS51449"/>
    </source>
</evidence>
<dbReference type="SFLD" id="SFLDF00273">
    <property type="entry name" value="(dimethylallyl)adenosine_tRNA"/>
    <property type="match status" value="1"/>
</dbReference>
<dbReference type="Gene3D" id="3.40.50.12160">
    <property type="entry name" value="Methylthiotransferase, N-terminal domain"/>
    <property type="match status" value="1"/>
</dbReference>
<dbReference type="InterPro" id="IPR005839">
    <property type="entry name" value="Methylthiotransferase"/>
</dbReference>
<comment type="similarity">
    <text evidence="11">Belongs to the methylthiotransferase family. MiaB subfamily.</text>
</comment>
<evidence type="ECO:0000256" key="2">
    <source>
        <dbReference type="ARBA" id="ARBA00022485"/>
    </source>
</evidence>
<keyword evidence="8 11" id="KW-0408">Iron</keyword>
<dbReference type="NCBIfam" id="TIGR01579">
    <property type="entry name" value="MiaB-like-C"/>
    <property type="match status" value="1"/>
</dbReference>
<keyword evidence="5 11" id="KW-0949">S-adenosyl-L-methionine</keyword>
<dbReference type="SUPFAM" id="SSF102114">
    <property type="entry name" value="Radical SAM enzymes"/>
    <property type="match status" value="1"/>
</dbReference>
<evidence type="ECO:0000313" key="15">
    <source>
        <dbReference type="EMBL" id="SJZ58675.1"/>
    </source>
</evidence>
<dbReference type="InterPro" id="IPR007197">
    <property type="entry name" value="rSAM"/>
</dbReference>
<feature type="binding site" evidence="11">
    <location>
        <position position="85"/>
    </location>
    <ligand>
        <name>[4Fe-4S] cluster</name>
        <dbReference type="ChEBI" id="CHEBI:49883"/>
        <label>1</label>
    </ligand>
</feature>
<feature type="binding site" evidence="11">
    <location>
        <position position="51"/>
    </location>
    <ligand>
        <name>[4Fe-4S] cluster</name>
        <dbReference type="ChEBI" id="CHEBI:49883"/>
        <label>1</label>
    </ligand>
</feature>
<keyword evidence="2 11" id="KW-0004">4Fe-4S</keyword>
<feature type="domain" description="TRAM" evidence="12">
    <location>
        <begin position="381"/>
        <end position="443"/>
    </location>
</feature>
<keyword evidence="9 11" id="KW-0411">Iron-sulfur</keyword>
<dbReference type="GO" id="GO:0051539">
    <property type="term" value="F:4 iron, 4 sulfur cluster binding"/>
    <property type="evidence" value="ECO:0007669"/>
    <property type="project" value="UniProtKB-UniRule"/>
</dbReference>
<proteinExistence type="inferred from homology"/>
<gene>
    <name evidence="11" type="primary">miaB</name>
    <name evidence="15" type="ORF">SAMN02745885_00324</name>
</gene>
<dbReference type="Pfam" id="PF04055">
    <property type="entry name" value="Radical_SAM"/>
    <property type="match status" value="1"/>
</dbReference>
<evidence type="ECO:0000256" key="8">
    <source>
        <dbReference type="ARBA" id="ARBA00023004"/>
    </source>
</evidence>
<accession>A0A1T4LVG6</accession>
<dbReference type="PANTHER" id="PTHR43020">
    <property type="entry name" value="CDK5 REGULATORY SUBUNIT-ASSOCIATED PROTEIN 1"/>
    <property type="match status" value="1"/>
</dbReference>
<dbReference type="SFLD" id="SFLDG01061">
    <property type="entry name" value="methylthiotransferase"/>
    <property type="match status" value="1"/>
</dbReference>
<dbReference type="InterPro" id="IPR038135">
    <property type="entry name" value="Methylthiotransferase_N_sf"/>
</dbReference>
<dbReference type="PROSITE" id="PS51449">
    <property type="entry name" value="MTTASE_N"/>
    <property type="match status" value="1"/>
</dbReference>
<feature type="domain" description="MTTase N-terminal" evidence="13">
    <location>
        <begin position="6"/>
        <end position="124"/>
    </location>
</feature>
<sequence>MDLPLRTYLIETYGCQMNERDTETMAGILESLGYVPVEKEEDASIILLNTCSVRESAENKIWAKMGELKKIKQKNPDVILGICGCMPQQEVTIQKIKQSYPHMDLVFGTHNLHQLPELLAKAQAARKMVVEVLHNNPGVIIENLPSRRADNLKAFVTIMYGCNNFCTYCIVPYTRGRERSRMPEDIIREVEDLAAKGYKEITLLGQNVNSYGKDLEVEIDFAGLLQQLNRVNGIERIRFTTSHPKDLSDRLIEAIASLEKVCEHIHLPVQSGSTAILKKMNRRYSKEDYLRLVEKLKNAVPDIAITTDIIVGFPGETEADFAETMDLVEKVRFSAAYTFIYNKRSGTPAAEYNDQVPEDVKSQRIQHLIDRQNQITLEENLKDIGKTLEVLVEGPSKTNPEFFSGRTRTNKIVVFRGNSDLIGRLIPVRIANAKTWHLEGEII</sequence>
<comment type="subcellular location">
    <subcellularLocation>
        <location evidence="11">Cytoplasm</location>
    </subcellularLocation>
</comment>
<dbReference type="InterPro" id="IPR020612">
    <property type="entry name" value="Methylthiotransferase_CS"/>
</dbReference>
<feature type="binding site" evidence="11">
    <location>
        <position position="166"/>
    </location>
    <ligand>
        <name>[4Fe-4S] cluster</name>
        <dbReference type="ChEBI" id="CHEBI:49883"/>
        <label>2</label>
        <note>4Fe-4S-S-AdoMet</note>
    </ligand>
</feature>
<comment type="catalytic activity">
    <reaction evidence="11">
        <text>N(6)-dimethylallyladenosine(37) in tRNA + (sulfur carrier)-SH + AH2 + 2 S-adenosyl-L-methionine = 2-methylsulfanyl-N(6)-dimethylallyladenosine(37) in tRNA + (sulfur carrier)-H + 5'-deoxyadenosine + L-methionine + A + S-adenosyl-L-homocysteine + 2 H(+)</text>
        <dbReference type="Rhea" id="RHEA:37067"/>
        <dbReference type="Rhea" id="RHEA-COMP:10375"/>
        <dbReference type="Rhea" id="RHEA-COMP:10376"/>
        <dbReference type="Rhea" id="RHEA-COMP:14737"/>
        <dbReference type="Rhea" id="RHEA-COMP:14739"/>
        <dbReference type="ChEBI" id="CHEBI:13193"/>
        <dbReference type="ChEBI" id="CHEBI:15378"/>
        <dbReference type="ChEBI" id="CHEBI:17319"/>
        <dbReference type="ChEBI" id="CHEBI:17499"/>
        <dbReference type="ChEBI" id="CHEBI:29917"/>
        <dbReference type="ChEBI" id="CHEBI:57844"/>
        <dbReference type="ChEBI" id="CHEBI:57856"/>
        <dbReference type="ChEBI" id="CHEBI:59789"/>
        <dbReference type="ChEBI" id="CHEBI:64428"/>
        <dbReference type="ChEBI" id="CHEBI:74415"/>
        <dbReference type="ChEBI" id="CHEBI:74417"/>
        <dbReference type="EC" id="2.8.4.3"/>
    </reaction>
</comment>
<name>A0A1T4LVG6_9FIRM</name>
<dbReference type="EMBL" id="FUXM01000002">
    <property type="protein sequence ID" value="SJZ58675.1"/>
    <property type="molecule type" value="Genomic_DNA"/>
</dbReference>
<protein>
    <recommendedName>
        <fullName evidence="10 11">tRNA-2-methylthio-N(6)-dimethylallyladenosine synthase</fullName>
        <ecNumber evidence="10 11">2.8.4.3</ecNumber>
    </recommendedName>
    <alternativeName>
        <fullName evidence="11">(Dimethylallyl)adenosine tRNA methylthiotransferase MiaB</fullName>
    </alternativeName>
    <alternativeName>
        <fullName evidence="11">tRNA-i(6)A37 methylthiotransferase</fullName>
    </alternativeName>
</protein>
<evidence type="ECO:0000256" key="10">
    <source>
        <dbReference type="ARBA" id="ARBA00033765"/>
    </source>
</evidence>
<keyword evidence="4 11" id="KW-0808">Transferase</keyword>
<evidence type="ECO:0000256" key="11">
    <source>
        <dbReference type="HAMAP-Rule" id="MF_01864"/>
    </source>
</evidence>
<dbReference type="SFLD" id="SFLDG01082">
    <property type="entry name" value="B12-binding_domain_containing"/>
    <property type="match status" value="1"/>
</dbReference>
<dbReference type="Pfam" id="PF00919">
    <property type="entry name" value="UPF0004"/>
    <property type="match status" value="1"/>
</dbReference>
<evidence type="ECO:0000256" key="9">
    <source>
        <dbReference type="ARBA" id="ARBA00023014"/>
    </source>
</evidence>
<dbReference type="PROSITE" id="PS50926">
    <property type="entry name" value="TRAM"/>
    <property type="match status" value="1"/>
</dbReference>
<keyword evidence="3 11" id="KW-0963">Cytoplasm</keyword>
<evidence type="ECO:0000259" key="14">
    <source>
        <dbReference type="PROSITE" id="PS51918"/>
    </source>
</evidence>
<dbReference type="GO" id="GO:0005829">
    <property type="term" value="C:cytosol"/>
    <property type="evidence" value="ECO:0007669"/>
    <property type="project" value="TreeGrafter"/>
</dbReference>
<dbReference type="EC" id="2.8.4.3" evidence="10 11"/>
<comment type="function">
    <text evidence="1 11">Catalyzes the methylthiolation of N6-(dimethylallyl)adenosine (i(6)A), leading to the formation of 2-methylthio-N6-(dimethylallyl)adenosine (ms(2)i(6)A) at position 37 in tRNAs that read codons beginning with uridine.</text>
</comment>
<feature type="binding site" evidence="11">
    <location>
        <position position="15"/>
    </location>
    <ligand>
        <name>[4Fe-4S] cluster</name>
        <dbReference type="ChEBI" id="CHEBI:49883"/>
        <label>1</label>
    </ligand>
</feature>
<evidence type="ECO:0000256" key="6">
    <source>
        <dbReference type="ARBA" id="ARBA00022694"/>
    </source>
</evidence>
<evidence type="ECO:0000256" key="7">
    <source>
        <dbReference type="ARBA" id="ARBA00022723"/>
    </source>
</evidence>
<dbReference type="FunFam" id="3.80.30.20:FF:000001">
    <property type="entry name" value="tRNA-2-methylthio-N(6)-dimethylallyladenosine synthase 2"/>
    <property type="match status" value="1"/>
</dbReference>
<dbReference type="InterPro" id="IPR023404">
    <property type="entry name" value="rSAM_horseshoe"/>
</dbReference>
<comment type="subunit">
    <text evidence="11">Monomer.</text>
</comment>
<dbReference type="InterPro" id="IPR006463">
    <property type="entry name" value="MiaB_methiolase"/>
</dbReference>
<dbReference type="InterPro" id="IPR006467">
    <property type="entry name" value="MiaB-like_bact"/>
</dbReference>
<dbReference type="InterPro" id="IPR058240">
    <property type="entry name" value="rSAM_sf"/>
</dbReference>
<dbReference type="PROSITE" id="PS01278">
    <property type="entry name" value="MTTASE_RADICAL"/>
    <property type="match status" value="1"/>
</dbReference>
<dbReference type="GO" id="GO:0046872">
    <property type="term" value="F:metal ion binding"/>
    <property type="evidence" value="ECO:0007669"/>
    <property type="project" value="UniProtKB-KW"/>
</dbReference>
<evidence type="ECO:0000256" key="3">
    <source>
        <dbReference type="ARBA" id="ARBA00022490"/>
    </source>
</evidence>
<organism evidence="15 16">
    <name type="scientific">Carboxydocella sporoproducens DSM 16521</name>
    <dbReference type="NCBI Taxonomy" id="1121270"/>
    <lineage>
        <taxon>Bacteria</taxon>
        <taxon>Bacillati</taxon>
        <taxon>Bacillota</taxon>
        <taxon>Clostridia</taxon>
        <taxon>Eubacteriales</taxon>
        <taxon>Clostridiales Family XVI. Incertae Sedis</taxon>
        <taxon>Carboxydocella</taxon>
    </lineage>
</organism>
<dbReference type="Gene3D" id="3.80.30.20">
    <property type="entry name" value="tm_1862 like domain"/>
    <property type="match status" value="1"/>
</dbReference>
<dbReference type="AlphaFoldDB" id="A0A1T4LVG6"/>
<feature type="domain" description="Radical SAM core" evidence="14">
    <location>
        <begin position="148"/>
        <end position="378"/>
    </location>
</feature>
<dbReference type="PROSITE" id="PS51918">
    <property type="entry name" value="RADICAL_SAM"/>
    <property type="match status" value="1"/>
</dbReference>
<dbReference type="Proteomes" id="UP000189933">
    <property type="component" value="Unassembled WGS sequence"/>
</dbReference>
<dbReference type="NCBIfam" id="TIGR00089">
    <property type="entry name" value="MiaB/RimO family radical SAM methylthiotransferase"/>
    <property type="match status" value="1"/>
</dbReference>
<dbReference type="SMART" id="SM00729">
    <property type="entry name" value="Elp3"/>
    <property type="match status" value="1"/>
</dbReference>
<evidence type="ECO:0000259" key="12">
    <source>
        <dbReference type="PROSITE" id="PS50926"/>
    </source>
</evidence>
<dbReference type="GO" id="GO:0035597">
    <property type="term" value="F:tRNA-2-methylthio-N(6)-dimethylallyladenosine(37) synthase activity"/>
    <property type="evidence" value="ECO:0007669"/>
    <property type="project" value="UniProtKB-EC"/>
</dbReference>
<keyword evidence="16" id="KW-1185">Reference proteome</keyword>
<dbReference type="InterPro" id="IPR013848">
    <property type="entry name" value="Methylthiotransferase_N"/>
</dbReference>
<feature type="binding site" evidence="11">
    <location>
        <position position="169"/>
    </location>
    <ligand>
        <name>[4Fe-4S] cluster</name>
        <dbReference type="ChEBI" id="CHEBI:49883"/>
        <label>2</label>
        <note>4Fe-4S-S-AdoMet</note>
    </ligand>
</feature>
<dbReference type="CDD" id="cd01335">
    <property type="entry name" value="Radical_SAM"/>
    <property type="match status" value="1"/>
</dbReference>
<evidence type="ECO:0000313" key="16">
    <source>
        <dbReference type="Proteomes" id="UP000189933"/>
    </source>
</evidence>
<dbReference type="FunFam" id="3.40.50.12160:FF:000006">
    <property type="entry name" value="tRNA-2-methylthio-N(6)-dimethylallyladenosine synthase"/>
    <property type="match status" value="1"/>
</dbReference>